<proteinExistence type="predicted"/>
<dbReference type="Proteomes" id="UP000799118">
    <property type="component" value="Unassembled WGS sequence"/>
</dbReference>
<reference evidence="2" key="1">
    <citation type="journal article" date="2019" name="Environ. Microbiol.">
        <title>Fungal ecological strategies reflected in gene transcription - a case study of two litter decomposers.</title>
        <authorList>
            <person name="Barbi F."/>
            <person name="Kohler A."/>
            <person name="Barry K."/>
            <person name="Baskaran P."/>
            <person name="Daum C."/>
            <person name="Fauchery L."/>
            <person name="Ihrmark K."/>
            <person name="Kuo A."/>
            <person name="LaButti K."/>
            <person name="Lipzen A."/>
            <person name="Morin E."/>
            <person name="Grigoriev I.V."/>
            <person name="Henrissat B."/>
            <person name="Lindahl B."/>
            <person name="Martin F."/>
        </authorList>
    </citation>
    <scope>NUCLEOTIDE SEQUENCE</scope>
    <source>
        <strain evidence="2">JB14</strain>
    </source>
</reference>
<dbReference type="AlphaFoldDB" id="A0A6A4H9X0"/>
<evidence type="ECO:0000313" key="2">
    <source>
        <dbReference type="EMBL" id="KAE9394418.1"/>
    </source>
</evidence>
<name>A0A6A4H9X0_9AGAR</name>
<keyword evidence="3" id="KW-1185">Reference proteome</keyword>
<evidence type="ECO:0000313" key="3">
    <source>
        <dbReference type="Proteomes" id="UP000799118"/>
    </source>
</evidence>
<feature type="region of interest" description="Disordered" evidence="1">
    <location>
        <begin position="21"/>
        <end position="46"/>
    </location>
</feature>
<dbReference type="OrthoDB" id="3367070at2759"/>
<accession>A0A6A4H9X0</accession>
<gene>
    <name evidence="2" type="ORF">BT96DRAFT_188419</name>
</gene>
<feature type="compositionally biased region" description="Basic and acidic residues" evidence="1">
    <location>
        <begin position="24"/>
        <end position="33"/>
    </location>
</feature>
<protein>
    <submittedName>
        <fullName evidence="2">Uncharacterized protein</fullName>
    </submittedName>
</protein>
<dbReference type="EMBL" id="ML769550">
    <property type="protein sequence ID" value="KAE9394418.1"/>
    <property type="molecule type" value="Genomic_DNA"/>
</dbReference>
<evidence type="ECO:0000256" key="1">
    <source>
        <dbReference type="SAM" id="MobiDB-lite"/>
    </source>
</evidence>
<sequence>MVMVTPDTLIRDMRVRVLVFQPRSSERDRETKQHHAHSRHRPHNEIIPASASASEETHFYASQIQEGEGEDSSEIRQIQQRKRDVIGRYEARKEYLRARLRGAELHERVVKGR</sequence>
<organism evidence="2 3">
    <name type="scientific">Gymnopus androsaceus JB14</name>
    <dbReference type="NCBI Taxonomy" id="1447944"/>
    <lineage>
        <taxon>Eukaryota</taxon>
        <taxon>Fungi</taxon>
        <taxon>Dikarya</taxon>
        <taxon>Basidiomycota</taxon>
        <taxon>Agaricomycotina</taxon>
        <taxon>Agaricomycetes</taxon>
        <taxon>Agaricomycetidae</taxon>
        <taxon>Agaricales</taxon>
        <taxon>Marasmiineae</taxon>
        <taxon>Omphalotaceae</taxon>
        <taxon>Gymnopus</taxon>
    </lineage>
</organism>